<sequence length="516" mass="56775">MCSVQEDDNDVPFSKVRPNESIGRTCMKCQEKAVLITRVNDAFCRSCFMVYITHKFRATIGKTKLVRDGEMVLIALSGGPSSSALLHLIQEGLSERTHKKLRFRPGLIFIDEGAAVNLPSSERLNNCEKMLDTMRSTGFPCCIKALEQGFDIDNIPELTSPSGTCCPGSQVEKDLGTIDHDTESISSDISTATSSVTLNMSECSISSSMEEPCSNSREAIAVSSLSRVESSFQKYEEAEEKLRCLLKSLNSVSAQEDLIRSIRHKILSEVATTCGYSKVMLGSCGTRLAVTLLTDMAIGRGGQAAVDTVFADKRYKNLMFLRPLREFSSKEIGMYNALNDVESFFIPTLTTKGSDGASIEHLTEAFVTGLQRDYPSTVSNIMRTGEKLSTGAEEESKEYCAMCQSSLDTNVVASSALNAVQFSQRISNRAADSDSIIDKSNKTGECCGEGDGGCNTTRTRVTKQQVLASLCYGCRLAIRKIDDVEKLPLYVLKDVFWRVRREKMKSEIEEFLLDTS</sequence>
<evidence type="ECO:0000313" key="4">
    <source>
        <dbReference type="EMBL" id="KAL3859280.1"/>
    </source>
</evidence>
<evidence type="ECO:0000256" key="3">
    <source>
        <dbReference type="HAMAP-Rule" id="MF_03054"/>
    </source>
</evidence>
<keyword evidence="2 3" id="KW-0819">tRNA processing</keyword>
<dbReference type="SUPFAM" id="SSF52402">
    <property type="entry name" value="Adenine nucleotide alpha hydrolases-like"/>
    <property type="match status" value="2"/>
</dbReference>
<dbReference type="Proteomes" id="UP001634394">
    <property type="component" value="Unassembled WGS sequence"/>
</dbReference>
<evidence type="ECO:0000256" key="1">
    <source>
        <dbReference type="ARBA" id="ARBA00022490"/>
    </source>
</evidence>
<comment type="caution">
    <text evidence="4">The sequence shown here is derived from an EMBL/GenBank/DDBJ whole genome shotgun (WGS) entry which is preliminary data.</text>
</comment>
<dbReference type="InterPro" id="IPR019407">
    <property type="entry name" value="CTU2"/>
</dbReference>
<dbReference type="Gene3D" id="3.40.50.620">
    <property type="entry name" value="HUPs"/>
    <property type="match status" value="1"/>
</dbReference>
<dbReference type="InterPro" id="IPR014729">
    <property type="entry name" value="Rossmann-like_a/b/a_fold"/>
</dbReference>
<comment type="pathway">
    <text evidence="3">tRNA modification; 5-methoxycarbonylmethyl-2-thiouridine-tRNA biosynthesis.</text>
</comment>
<comment type="function">
    <text evidence="3">Plays a central role in 2-thiolation of mcm(5)S(2)U at tRNA wobble positions of tRNA(Lys), tRNA(Glu) and tRNA(Gln). May act by forming a heterodimer with NCS6/CTU1 that ligates sulfur from thiocarboxylated URM1 onto the uridine of tRNAs at wobble position.</text>
</comment>
<organism evidence="4 5">
    <name type="scientific">Sinanodonta woodiana</name>
    <name type="common">Chinese pond mussel</name>
    <name type="synonym">Anodonta woodiana</name>
    <dbReference type="NCBI Taxonomy" id="1069815"/>
    <lineage>
        <taxon>Eukaryota</taxon>
        <taxon>Metazoa</taxon>
        <taxon>Spiralia</taxon>
        <taxon>Lophotrochozoa</taxon>
        <taxon>Mollusca</taxon>
        <taxon>Bivalvia</taxon>
        <taxon>Autobranchia</taxon>
        <taxon>Heteroconchia</taxon>
        <taxon>Palaeoheterodonta</taxon>
        <taxon>Unionida</taxon>
        <taxon>Unionoidea</taxon>
        <taxon>Unionidae</taxon>
        <taxon>Unioninae</taxon>
        <taxon>Sinanodonta</taxon>
    </lineage>
</organism>
<reference evidence="4 5" key="1">
    <citation type="submission" date="2024-11" db="EMBL/GenBank/DDBJ databases">
        <title>Chromosome-level genome assembly of the freshwater bivalve Anodonta woodiana.</title>
        <authorList>
            <person name="Chen X."/>
        </authorList>
    </citation>
    <scope>NUCLEOTIDE SEQUENCE [LARGE SCALE GENOMIC DNA]</scope>
    <source>
        <strain evidence="4">MN2024</strain>
        <tissue evidence="4">Gills</tissue>
    </source>
</reference>
<dbReference type="PANTHER" id="PTHR20882">
    <property type="entry name" value="CYTOPLASMIC TRNA 2-THIOLATION PROTEIN 2"/>
    <property type="match status" value="1"/>
</dbReference>
<dbReference type="GO" id="GO:0005737">
    <property type="term" value="C:cytoplasm"/>
    <property type="evidence" value="ECO:0007669"/>
    <property type="project" value="UniProtKB-SubCell"/>
</dbReference>
<dbReference type="EMBL" id="JBJQND010000012">
    <property type="protein sequence ID" value="KAL3859280.1"/>
    <property type="molecule type" value="Genomic_DNA"/>
</dbReference>
<evidence type="ECO:0000313" key="5">
    <source>
        <dbReference type="Proteomes" id="UP001634394"/>
    </source>
</evidence>
<dbReference type="PANTHER" id="PTHR20882:SF14">
    <property type="entry name" value="CYTOPLASMIC TRNA 2-THIOLATION PROTEIN 2"/>
    <property type="match status" value="1"/>
</dbReference>
<comment type="similarity">
    <text evidence="3">Belongs to the CTU2/NCS2 family.</text>
</comment>
<evidence type="ECO:0000256" key="2">
    <source>
        <dbReference type="ARBA" id="ARBA00022694"/>
    </source>
</evidence>
<keyword evidence="1 3" id="KW-0963">Cytoplasm</keyword>
<dbReference type="GO" id="GO:0034227">
    <property type="term" value="P:tRNA thio-modification"/>
    <property type="evidence" value="ECO:0007669"/>
    <property type="project" value="UniProtKB-UniRule"/>
</dbReference>
<dbReference type="AlphaFoldDB" id="A0ABD3VCF2"/>
<gene>
    <name evidence="4" type="ORF">ACJMK2_009506</name>
</gene>
<dbReference type="GO" id="GO:0002098">
    <property type="term" value="P:tRNA wobble uridine modification"/>
    <property type="evidence" value="ECO:0007669"/>
    <property type="project" value="UniProtKB-UniRule"/>
</dbReference>
<proteinExistence type="inferred from homology"/>
<accession>A0ABD3VCF2</accession>
<comment type="subcellular location">
    <subcellularLocation>
        <location evidence="3">Cytoplasm</location>
    </subcellularLocation>
</comment>
<dbReference type="HAMAP" id="MF_03054">
    <property type="entry name" value="CTU2"/>
    <property type="match status" value="1"/>
</dbReference>
<dbReference type="Pfam" id="PF10288">
    <property type="entry name" value="CTU2"/>
    <property type="match status" value="1"/>
</dbReference>
<name>A0ABD3VCF2_SINWO</name>
<keyword evidence="5" id="KW-1185">Reference proteome</keyword>
<dbReference type="GO" id="GO:0016779">
    <property type="term" value="F:nucleotidyltransferase activity"/>
    <property type="evidence" value="ECO:0007669"/>
    <property type="project" value="UniProtKB-UniRule"/>
</dbReference>
<protein>
    <recommendedName>
        <fullName evidence="3">Cytoplasmic tRNA 2-thiolation protein 2</fullName>
    </recommendedName>
</protein>
<dbReference type="GO" id="GO:0032447">
    <property type="term" value="P:protein urmylation"/>
    <property type="evidence" value="ECO:0007669"/>
    <property type="project" value="UniProtKB-UniRule"/>
</dbReference>